<dbReference type="PANTHER" id="PTHR36509">
    <property type="entry name" value="BLL3101 PROTEIN"/>
    <property type="match status" value="1"/>
</dbReference>
<evidence type="ECO:0000259" key="3">
    <source>
        <dbReference type="Pfam" id="PF06863"/>
    </source>
</evidence>
<dbReference type="InterPro" id="IPR010621">
    <property type="entry name" value="DUF1214"/>
</dbReference>
<organism evidence="4 5">
    <name type="scientific">Pseudomonas umsongensis</name>
    <dbReference type="NCBI Taxonomy" id="198618"/>
    <lineage>
        <taxon>Bacteria</taxon>
        <taxon>Pseudomonadati</taxon>
        <taxon>Pseudomonadota</taxon>
        <taxon>Gammaproteobacteria</taxon>
        <taxon>Pseudomonadales</taxon>
        <taxon>Pseudomonadaceae</taxon>
        <taxon>Pseudomonas</taxon>
    </lineage>
</organism>
<dbReference type="KEGG" id="pum:HGP31_10160"/>
<feature type="domain" description="DUF1254" evidence="3">
    <location>
        <begin position="99"/>
        <end position="229"/>
    </location>
</feature>
<reference evidence="4 5" key="1">
    <citation type="submission" date="2020-04" db="EMBL/GenBank/DDBJ databases">
        <authorList>
            <person name="Yao Y."/>
            <person name="He Z."/>
        </authorList>
    </citation>
    <scope>NUCLEOTIDE SEQUENCE [LARGE SCALE GENOMIC DNA]</scope>
    <source>
        <strain evidence="4 5">CY-1</strain>
    </source>
</reference>
<feature type="chain" id="PRO_5042255941" evidence="1">
    <location>
        <begin position="30"/>
        <end position="498"/>
    </location>
</feature>
<dbReference type="InterPro" id="IPR037050">
    <property type="entry name" value="DUF1254_sf"/>
</dbReference>
<feature type="domain" description="DUF1214" evidence="2">
    <location>
        <begin position="368"/>
        <end position="476"/>
    </location>
</feature>
<dbReference type="Gene3D" id="2.60.40.1610">
    <property type="entry name" value="Domain of unknown function DUF1254"/>
    <property type="match status" value="1"/>
</dbReference>
<dbReference type="PANTHER" id="PTHR36509:SF2">
    <property type="entry name" value="BLL3101 PROTEIN"/>
    <property type="match status" value="1"/>
</dbReference>
<dbReference type="GeneID" id="72193940"/>
<evidence type="ECO:0000259" key="2">
    <source>
        <dbReference type="Pfam" id="PF06742"/>
    </source>
</evidence>
<evidence type="ECO:0000313" key="4">
    <source>
        <dbReference type="EMBL" id="QJC78660.1"/>
    </source>
</evidence>
<name>A0AAE7DEF7_9PSED</name>
<evidence type="ECO:0000313" key="5">
    <source>
        <dbReference type="Proteomes" id="UP000501367"/>
    </source>
</evidence>
<proteinExistence type="predicted"/>
<dbReference type="Pfam" id="PF06863">
    <property type="entry name" value="DUF1254"/>
    <property type="match status" value="1"/>
</dbReference>
<dbReference type="InterPro" id="IPR037049">
    <property type="entry name" value="DUF1214_C_sf"/>
</dbReference>
<sequence length="498" mass="54988">MSGTSRALGQMLPIAMAALLGTAAPVVLAQAEAVPSQALVLPSGPAENTRITEAYARLVARDAWFWAWPMVNMYNRRLAYAKAPEQGLIGGTLPIAPHNRLTMLSDYIKPDQRSIACPNQDVVYGAGYLALNDSPVVIQIPDFGKRFWVIQLSDLRTESINGLGVMYGTKPGFYLVVGPNWQGTVPKGITRVIRTQSNAAFVGPRVFQDDTPQDRQAVQEVIQGINVYPVAEYDGTLKRQDWRKLPVFPKRDDARGETRWVRPDVFFDQLPAVLDLVPAVAGEAARYAQVLAVIAAAQKNPELKQAMIDEAEKADRELIDPLLQFRNWGIELPHHWSTITNGAHFGTDYFTRTAVAKSNILVNAPNETRYFYQDLDAAGMRLNGASAYTVTFAKGQLPPVKGFWSLTAYDSAHFFVPNPLNRYSLGTKNQDLKTNADGSLTFYVQAESPGADKESNWLPAPKGADFSLFLRAYWPDDAITKGLWTPPAIEKRAVDTSS</sequence>
<protein>
    <submittedName>
        <fullName evidence="4">DUF1254 domain-containing protein</fullName>
    </submittedName>
</protein>
<gene>
    <name evidence="4" type="ORF">HGP31_10160</name>
</gene>
<dbReference type="Proteomes" id="UP000501367">
    <property type="component" value="Chromosome"/>
</dbReference>
<dbReference type="InterPro" id="IPR010679">
    <property type="entry name" value="DUF1254"/>
</dbReference>
<keyword evidence="1" id="KW-0732">Signal</keyword>
<dbReference type="RefSeq" id="WP_168757608.1">
    <property type="nucleotide sequence ID" value="NZ_CP051487.1"/>
</dbReference>
<dbReference type="Gene3D" id="2.60.120.600">
    <property type="entry name" value="Domain of unknown function DUF1214, C-terminal domain"/>
    <property type="match status" value="1"/>
</dbReference>
<accession>A0AAE7DEF7</accession>
<dbReference type="EMBL" id="CP051487">
    <property type="protein sequence ID" value="QJC78660.1"/>
    <property type="molecule type" value="Genomic_DNA"/>
</dbReference>
<dbReference type="Pfam" id="PF06742">
    <property type="entry name" value="DUF1214"/>
    <property type="match status" value="1"/>
</dbReference>
<dbReference type="SUPFAM" id="SSF160935">
    <property type="entry name" value="VPA0735-like"/>
    <property type="match status" value="1"/>
</dbReference>
<dbReference type="AlphaFoldDB" id="A0AAE7DEF7"/>
<evidence type="ECO:0000256" key="1">
    <source>
        <dbReference type="SAM" id="SignalP"/>
    </source>
</evidence>
<feature type="signal peptide" evidence="1">
    <location>
        <begin position="1"/>
        <end position="29"/>
    </location>
</feature>